<feature type="binding site" evidence="12">
    <location>
        <position position="49"/>
    </location>
    <ligand>
        <name>CoA</name>
        <dbReference type="ChEBI" id="CHEBI:57287"/>
    </ligand>
</feature>
<evidence type="ECO:0000256" key="10">
    <source>
        <dbReference type="ARBA" id="ARBA00049176"/>
    </source>
</evidence>
<feature type="binding site" evidence="13">
    <location>
        <position position="116"/>
    </location>
    <ligand>
        <name>Mg(2+)</name>
        <dbReference type="ChEBI" id="CHEBI:18420"/>
    </ligand>
</feature>
<evidence type="ECO:0000256" key="11">
    <source>
        <dbReference type="ARBA" id="ARBA00049191"/>
    </source>
</evidence>
<comment type="similarity">
    <text evidence="3">Belongs to the P-Pant transferase superfamily. EntD family.</text>
</comment>
<protein>
    <recommendedName>
        <fullName evidence="5">Enterobactin synthase component D</fullName>
    </recommendedName>
    <alternativeName>
        <fullName evidence="8">4'-phosphopantetheinyl transferase EntD</fullName>
    </alternativeName>
    <alternativeName>
        <fullName evidence="9">Enterochelin synthase D</fullName>
    </alternativeName>
</protein>
<keyword evidence="13" id="KW-0460">Magnesium</keyword>
<gene>
    <name evidence="16" type="ORF">P0Y65_16220</name>
</gene>
<dbReference type="Pfam" id="PF01648">
    <property type="entry name" value="ACPS"/>
    <property type="match status" value="1"/>
</dbReference>
<evidence type="ECO:0000256" key="6">
    <source>
        <dbReference type="ARBA" id="ARBA00022679"/>
    </source>
</evidence>
<keyword evidence="6 16" id="KW-0808">Transferase</keyword>
<name>A0AAJ5VUI9_9HYPH</name>
<evidence type="ECO:0000256" key="1">
    <source>
        <dbReference type="ARBA" id="ARBA00003937"/>
    </source>
</evidence>
<feature type="binding site" evidence="12">
    <location>
        <position position="116"/>
    </location>
    <ligand>
        <name>CoA</name>
        <dbReference type="ChEBI" id="CHEBI:57287"/>
    </ligand>
</feature>
<comment type="pathway">
    <text evidence="2">Siderophore biosynthesis; enterobactin biosynthesis.</text>
</comment>
<dbReference type="Pfam" id="PF17837">
    <property type="entry name" value="4PPT_N"/>
    <property type="match status" value="1"/>
</dbReference>
<feature type="binding site" evidence="12">
    <location>
        <position position="57"/>
    </location>
    <ligand>
        <name>CoA</name>
        <dbReference type="ChEBI" id="CHEBI:57287"/>
    </ligand>
</feature>
<dbReference type="GO" id="GO:0008897">
    <property type="term" value="F:holo-[acyl-carrier-protein] synthase activity"/>
    <property type="evidence" value="ECO:0007669"/>
    <property type="project" value="InterPro"/>
</dbReference>
<dbReference type="SUPFAM" id="SSF56214">
    <property type="entry name" value="4'-phosphopantetheinyl transferase"/>
    <property type="match status" value="1"/>
</dbReference>
<feature type="binding site" evidence="13">
    <location>
        <position position="117"/>
    </location>
    <ligand>
        <name>Mg(2+)</name>
        <dbReference type="ChEBI" id="CHEBI:18420"/>
    </ligand>
</feature>
<dbReference type="GO" id="GO:0000287">
    <property type="term" value="F:magnesium ion binding"/>
    <property type="evidence" value="ECO:0007669"/>
    <property type="project" value="InterPro"/>
</dbReference>
<sequence length="222" mass="23403">MVPPLSLVQAMAQAILPTGVAVAIRDAHGDVSQLFAEERAAVLRAVPSRQAEFAAGRQAARQALLHLGQGPIGLPVAESRGPGWPAGFTGSISHCRGAVIAIAARLTPERGPVGIDIEEATALEVDLWGSICTPSELAWLDDQPDAGRRVKVIFSIKEAVYKAQYPITQTMLDFHDVEVIALEPSGSFEVAIATDALKKVTGRFRASDQFIVAFASAGNAAP</sequence>
<dbReference type="InterPro" id="IPR003542">
    <property type="entry name" value="Enbac_synth_compD-like"/>
</dbReference>
<accession>A0AAJ5VUI9</accession>
<evidence type="ECO:0000259" key="14">
    <source>
        <dbReference type="Pfam" id="PF01648"/>
    </source>
</evidence>
<reference evidence="16" key="1">
    <citation type="submission" date="2023-03" db="EMBL/GenBank/DDBJ databases">
        <title>Andean soil-derived lignocellulolytic bacterial consortium as a source of novel taxa and putative plastic-active enzymes.</title>
        <authorList>
            <person name="Diaz-Garcia L."/>
            <person name="Chuvochina M."/>
            <person name="Feuerriegel G."/>
            <person name="Bunk B."/>
            <person name="Sproer C."/>
            <person name="Streit W.R."/>
            <person name="Rodriguez L.M."/>
            <person name="Overmann J."/>
            <person name="Jimenez D.J."/>
        </authorList>
    </citation>
    <scope>NUCLEOTIDE SEQUENCE</scope>
    <source>
        <strain evidence="16">MAG 4196</strain>
    </source>
</reference>
<keyword evidence="7" id="KW-0259">Enterobactin biosynthesis</keyword>
<comment type="catalytic activity">
    <reaction evidence="11">
        <text>apo-[peptidyl-carrier protein] + CoA = holo-[peptidyl-carrier protein] + adenosine 3',5'-bisphosphate + H(+)</text>
        <dbReference type="Rhea" id="RHEA:46228"/>
        <dbReference type="Rhea" id="RHEA-COMP:11479"/>
        <dbReference type="Rhea" id="RHEA-COMP:11480"/>
        <dbReference type="ChEBI" id="CHEBI:15378"/>
        <dbReference type="ChEBI" id="CHEBI:29999"/>
        <dbReference type="ChEBI" id="CHEBI:57287"/>
        <dbReference type="ChEBI" id="CHEBI:58343"/>
        <dbReference type="ChEBI" id="CHEBI:64479"/>
    </reaction>
</comment>
<evidence type="ECO:0000313" key="17">
    <source>
        <dbReference type="Proteomes" id="UP001217476"/>
    </source>
</evidence>
<dbReference type="EMBL" id="CP119312">
    <property type="protein sequence ID" value="WEK03723.1"/>
    <property type="molecule type" value="Genomic_DNA"/>
</dbReference>
<comment type="cofactor">
    <cofactor evidence="13">
        <name>Mg(2+)</name>
        <dbReference type="ChEBI" id="CHEBI:18420"/>
    </cofactor>
</comment>
<evidence type="ECO:0000256" key="9">
    <source>
        <dbReference type="ARBA" id="ARBA00031996"/>
    </source>
</evidence>
<dbReference type="PRINTS" id="PR01399">
    <property type="entry name" value="ENTSNTHTASED"/>
</dbReference>
<dbReference type="AlphaFoldDB" id="A0AAJ5VUI9"/>
<dbReference type="Gene3D" id="3.90.470.20">
    <property type="entry name" value="4'-phosphopantetheinyl transferase domain"/>
    <property type="match status" value="1"/>
</dbReference>
<dbReference type="Proteomes" id="UP001217476">
    <property type="component" value="Chromosome"/>
</dbReference>
<feature type="binding site" evidence="12">
    <location>
        <position position="162"/>
    </location>
    <ligand>
        <name>CoA</name>
        <dbReference type="ChEBI" id="CHEBI:57287"/>
    </ligand>
</feature>
<evidence type="ECO:0000256" key="13">
    <source>
        <dbReference type="PIRSR" id="PIRSR603542-2"/>
    </source>
</evidence>
<dbReference type="InterPro" id="IPR008278">
    <property type="entry name" value="4-PPantetheinyl_Trfase_dom"/>
</dbReference>
<evidence type="ECO:0000259" key="15">
    <source>
        <dbReference type="Pfam" id="PF17837"/>
    </source>
</evidence>
<feature type="binding site" evidence="13">
    <location>
        <position position="118"/>
    </location>
    <ligand>
        <name>Mg(2+)</name>
        <dbReference type="ChEBI" id="CHEBI:18420"/>
    </ligand>
</feature>
<dbReference type="InterPro" id="IPR037143">
    <property type="entry name" value="4-PPantetheinyl_Trfase_dom_sf"/>
</dbReference>
<dbReference type="InterPro" id="IPR041354">
    <property type="entry name" value="4PPT_N"/>
</dbReference>
<dbReference type="PANTHER" id="PTHR38096:SF1">
    <property type="entry name" value="ENTEROBACTIN SYNTHASE COMPONENT D"/>
    <property type="match status" value="1"/>
</dbReference>
<evidence type="ECO:0000256" key="4">
    <source>
        <dbReference type="ARBA" id="ARBA00011503"/>
    </source>
</evidence>
<evidence type="ECO:0000256" key="3">
    <source>
        <dbReference type="ARBA" id="ARBA00008342"/>
    </source>
</evidence>
<comment type="subunit">
    <text evidence="4">EntB, EntD, EntE, and EntF form a multienzyme complex called enterobactin synthase.</text>
</comment>
<dbReference type="GO" id="GO:0005886">
    <property type="term" value="C:plasma membrane"/>
    <property type="evidence" value="ECO:0007669"/>
    <property type="project" value="TreeGrafter"/>
</dbReference>
<evidence type="ECO:0000256" key="7">
    <source>
        <dbReference type="ARBA" id="ARBA00023191"/>
    </source>
</evidence>
<feature type="domain" description="4'-phosphopantetheinyl transferase" evidence="14">
    <location>
        <begin position="112"/>
        <end position="191"/>
    </location>
</feature>
<evidence type="ECO:0000256" key="8">
    <source>
        <dbReference type="ARBA" id="ARBA00029894"/>
    </source>
</evidence>
<evidence type="ECO:0000313" key="16">
    <source>
        <dbReference type="EMBL" id="WEK03723.1"/>
    </source>
</evidence>
<dbReference type="GO" id="GO:0009366">
    <property type="term" value="C:enterobactin synthetase complex"/>
    <property type="evidence" value="ECO:0007669"/>
    <property type="project" value="InterPro"/>
</dbReference>
<feature type="binding site" evidence="12">
    <location>
        <position position="158"/>
    </location>
    <ligand>
        <name>CoA</name>
        <dbReference type="ChEBI" id="CHEBI:57287"/>
    </ligand>
</feature>
<dbReference type="GO" id="GO:0009239">
    <property type="term" value="P:enterobactin biosynthetic process"/>
    <property type="evidence" value="ECO:0007669"/>
    <property type="project" value="UniProtKB-KW"/>
</dbReference>
<comment type="function">
    <text evidence="1">Involved in the biosynthesis of the siderophore enterobactin (enterochelin), which is a macrocyclic trimeric lactone of N-(2,3-dihydroxybenzoyl)-serine. The serine trilactone serves as a scaffolding for the three catechol functionalities that provide hexadentate coordination for the tightly ligated iron(2+) atoms. Plays an essential role in the assembly of the enterobactin by catalyzing the transfer of the 4'-phosphopantetheine (Ppant) moiety from coenzyme A to the apo-domains of both EntB (ArCP domain) and EntF (PCP domain) to yield their holo-forms which make them competent for the activation of 2,3-dihydroxybenzoate (DHB) and L-serine, respectively.</text>
</comment>
<evidence type="ECO:0000256" key="2">
    <source>
        <dbReference type="ARBA" id="ARBA00004993"/>
    </source>
</evidence>
<organism evidence="16 17">
    <name type="scientific">Candidatus Devosia phytovorans</name>
    <dbReference type="NCBI Taxonomy" id="3121372"/>
    <lineage>
        <taxon>Bacteria</taxon>
        <taxon>Pseudomonadati</taxon>
        <taxon>Pseudomonadota</taxon>
        <taxon>Alphaproteobacteria</taxon>
        <taxon>Hyphomicrobiales</taxon>
        <taxon>Devosiaceae</taxon>
        <taxon>Devosia</taxon>
    </lineage>
</organism>
<feature type="binding site" evidence="12">
    <location>
        <position position="172"/>
    </location>
    <ligand>
        <name>CoA</name>
        <dbReference type="ChEBI" id="CHEBI:57287"/>
    </ligand>
</feature>
<comment type="catalytic activity">
    <reaction evidence="10">
        <text>apo-[aryl-carrier protein] + CoA = holo-[aryl-carrier protein] + adenosine 3',5'-bisphosphate + H(+)</text>
        <dbReference type="Rhea" id="RHEA:48404"/>
        <dbReference type="Rhea" id="RHEA-COMP:15903"/>
        <dbReference type="Rhea" id="RHEA-COMP:17557"/>
        <dbReference type="ChEBI" id="CHEBI:15378"/>
        <dbReference type="ChEBI" id="CHEBI:29999"/>
        <dbReference type="ChEBI" id="CHEBI:57287"/>
        <dbReference type="ChEBI" id="CHEBI:58343"/>
        <dbReference type="ChEBI" id="CHEBI:64479"/>
    </reaction>
</comment>
<evidence type="ECO:0000256" key="5">
    <source>
        <dbReference type="ARBA" id="ARBA00019087"/>
    </source>
</evidence>
<evidence type="ECO:0000256" key="12">
    <source>
        <dbReference type="PIRSR" id="PIRSR603542-1"/>
    </source>
</evidence>
<feature type="binding site" evidence="12">
    <location>
        <begin position="93"/>
        <end position="94"/>
    </location>
    <ligand>
        <name>CoA</name>
        <dbReference type="ChEBI" id="CHEBI:57287"/>
    </ligand>
</feature>
<keyword evidence="13" id="KW-0479">Metal-binding</keyword>
<dbReference type="PANTHER" id="PTHR38096">
    <property type="entry name" value="ENTEROBACTIN SYNTHASE COMPONENT D"/>
    <property type="match status" value="1"/>
</dbReference>
<feature type="domain" description="4'-phosphopantetheinyl transferase N-terminal" evidence="15">
    <location>
        <begin position="37"/>
        <end position="104"/>
    </location>
</feature>
<proteinExistence type="inferred from homology"/>